<reference evidence="6 7" key="1">
    <citation type="journal article" date="2015" name="Nature">
        <title>rRNA introns, odd ribosomes, and small enigmatic genomes across a large radiation of phyla.</title>
        <authorList>
            <person name="Brown C.T."/>
            <person name="Hug L.A."/>
            <person name="Thomas B.C."/>
            <person name="Sharon I."/>
            <person name="Castelle C.J."/>
            <person name="Singh A."/>
            <person name="Wilkins M.J."/>
            <person name="Williams K.H."/>
            <person name="Banfield J.F."/>
        </authorList>
    </citation>
    <scope>NUCLEOTIDE SEQUENCE [LARGE SCALE GENOMIC DNA]</scope>
</reference>
<proteinExistence type="inferred from homology"/>
<name>A0A0G1JT29_9BACT</name>
<dbReference type="GO" id="GO:0004553">
    <property type="term" value="F:hydrolase activity, hydrolyzing O-glycosyl compounds"/>
    <property type="evidence" value="ECO:0007669"/>
    <property type="project" value="TreeGrafter"/>
</dbReference>
<protein>
    <recommendedName>
        <fullName evidence="5">Glycosyl hydrolases family 39 N-terminal catalytic domain-containing protein</fullName>
    </recommendedName>
</protein>
<evidence type="ECO:0000256" key="3">
    <source>
        <dbReference type="ARBA" id="ARBA00023295"/>
    </source>
</evidence>
<evidence type="ECO:0000256" key="1">
    <source>
        <dbReference type="ARBA" id="ARBA00008875"/>
    </source>
</evidence>
<dbReference type="AlphaFoldDB" id="A0A0G1JT29"/>
<evidence type="ECO:0000256" key="4">
    <source>
        <dbReference type="SAM" id="Phobius"/>
    </source>
</evidence>
<evidence type="ECO:0000256" key="2">
    <source>
        <dbReference type="ARBA" id="ARBA00022801"/>
    </source>
</evidence>
<dbReference type="Gene3D" id="3.20.20.80">
    <property type="entry name" value="Glycosidases"/>
    <property type="match status" value="1"/>
</dbReference>
<keyword evidence="4" id="KW-0812">Transmembrane</keyword>
<evidence type="ECO:0000313" key="7">
    <source>
        <dbReference type="Proteomes" id="UP000034617"/>
    </source>
</evidence>
<feature type="domain" description="Glycosyl hydrolases family 39 N-terminal catalytic" evidence="5">
    <location>
        <begin position="92"/>
        <end position="268"/>
    </location>
</feature>
<keyword evidence="4" id="KW-1133">Transmembrane helix</keyword>
<sequence length="465" mass="51602">MNILERNAPQKITSLISFLAALVFLPLLLFAAYQSVTLITRAVGTPANIVVDTKAVLEPIKTDFYHAFAQGGEESEDMIAPVLTEVKGLRPKFIRIDHLYDYYSVVQGSGGGMSFDFSRLDAAVNTILASGAKPVLALSYMPASIAQGGSVINPPNDWNDWATVVEKTIQHYSGKGEKNLGGVYYEVWNEPDLASFGSWKLSGDKNYLTLYKYAADGAKRVQNANWFYFGGPATTGLYKNWIMALASSGSRVDFFSWHSYLPDPKRYATDQENFITWMLPYPWHTLKPTLITEFGFTGDKSTLYNSTYAAAYTAAVIRQLISGGASYIFSFELKDGPGQTNGWGLVGHQNAGKKLKPRYHVYAFIDQMAGSRLQVTGEGTWVTGFASVKDKIIRLLLVNFDRSGSHVETVPIKFTNLDPGNYTVRQHFLFGTDTKTQQTIPDGVFEQKLYMSTQTVAILELTKTE</sequence>
<dbReference type="InterPro" id="IPR017853">
    <property type="entry name" value="GH"/>
</dbReference>
<dbReference type="EMBL" id="LCHM01000009">
    <property type="protein sequence ID" value="KKT38599.1"/>
    <property type="molecule type" value="Genomic_DNA"/>
</dbReference>
<organism evidence="6 7">
    <name type="scientific">Candidatus Gottesmanbacteria bacterium GW2011_GWB1_44_11c</name>
    <dbReference type="NCBI Taxonomy" id="1618447"/>
    <lineage>
        <taxon>Bacteria</taxon>
        <taxon>Candidatus Gottesmaniibacteriota</taxon>
    </lineage>
</organism>
<accession>A0A0G1JT29</accession>
<keyword evidence="4" id="KW-0472">Membrane</keyword>
<feature type="transmembrane region" description="Helical" evidence="4">
    <location>
        <begin position="12"/>
        <end position="33"/>
    </location>
</feature>
<keyword evidence="2" id="KW-0378">Hydrolase</keyword>
<comment type="similarity">
    <text evidence="1">Belongs to the glycosyl hydrolase 39 family.</text>
</comment>
<evidence type="ECO:0000259" key="5">
    <source>
        <dbReference type="Pfam" id="PF01229"/>
    </source>
</evidence>
<keyword evidence="3" id="KW-0326">Glycosidase</keyword>
<evidence type="ECO:0000313" key="6">
    <source>
        <dbReference type="EMBL" id="KKT38599.1"/>
    </source>
</evidence>
<dbReference type="InterPro" id="IPR051923">
    <property type="entry name" value="Glycosyl_Hydrolase_39"/>
</dbReference>
<comment type="caution">
    <text evidence="6">The sequence shown here is derived from an EMBL/GenBank/DDBJ whole genome shotgun (WGS) entry which is preliminary data.</text>
</comment>
<dbReference type="Proteomes" id="UP000034617">
    <property type="component" value="Unassembled WGS sequence"/>
</dbReference>
<dbReference type="InterPro" id="IPR049166">
    <property type="entry name" value="GH39_cat"/>
</dbReference>
<dbReference type="SUPFAM" id="SSF51445">
    <property type="entry name" value="(Trans)glycosidases"/>
    <property type="match status" value="1"/>
</dbReference>
<dbReference type="PANTHER" id="PTHR12631:SF10">
    <property type="entry name" value="BETA-XYLOSIDASE-LIKE PROTEIN-RELATED"/>
    <property type="match status" value="1"/>
</dbReference>
<dbReference type="PANTHER" id="PTHR12631">
    <property type="entry name" value="ALPHA-L-IDURONIDASE"/>
    <property type="match status" value="1"/>
</dbReference>
<gene>
    <name evidence="6" type="ORF">UW22_C0009G0005</name>
</gene>
<dbReference type="Pfam" id="PF01229">
    <property type="entry name" value="Glyco_hydro_39"/>
    <property type="match status" value="1"/>
</dbReference>